<gene>
    <name evidence="1" type="ORF">MLD38_013104</name>
</gene>
<evidence type="ECO:0000313" key="2">
    <source>
        <dbReference type="Proteomes" id="UP001057402"/>
    </source>
</evidence>
<name>A0ACB9RAB7_9MYRT</name>
<organism evidence="1 2">
    <name type="scientific">Melastoma candidum</name>
    <dbReference type="NCBI Taxonomy" id="119954"/>
    <lineage>
        <taxon>Eukaryota</taxon>
        <taxon>Viridiplantae</taxon>
        <taxon>Streptophyta</taxon>
        <taxon>Embryophyta</taxon>
        <taxon>Tracheophyta</taxon>
        <taxon>Spermatophyta</taxon>
        <taxon>Magnoliopsida</taxon>
        <taxon>eudicotyledons</taxon>
        <taxon>Gunneridae</taxon>
        <taxon>Pentapetalae</taxon>
        <taxon>rosids</taxon>
        <taxon>malvids</taxon>
        <taxon>Myrtales</taxon>
        <taxon>Melastomataceae</taxon>
        <taxon>Melastomatoideae</taxon>
        <taxon>Melastomateae</taxon>
        <taxon>Melastoma</taxon>
    </lineage>
</organism>
<sequence>MATPSHARAVKSLNTGPGRRRFVFKSFSQRLDDVEIDVYRSLDRVKPDPSDGSSFSRDCLLEWRELNTAEDFISYYEQTLPLVQNLPLILLHKDAIVSSLLDRLRLDARLSLEPLLRSLVALSRDLLEEFVPYLPRIVEALVRLLKAGGDREPEVLEQIFYAWSCILMHLQKYLIRRVASVFKVTMKLRYYPKGYVQEFMAKSMSFLLRNAPLTEMGKAGERSGNRTDVDEEGRTILGLQNLLLPRGLRKIMVEVAKKPSDNRKFAAAALLYHTLIGTSSKFHSKAGMVLSVLLDKSICGIGDEVSEEPDCVVGVMIATFQRLCEELDREDLHLLWDCLLREVIVSVNDRSMLHLRRLLTILASIVQIDDGHKVSDYELLIKQVTMVVRTFFCHDSSTVSADGLNELLEVVIRFIIGVVAGLSHVDGHTSILASCSEEWGPIFNFQTVSLLAFIRELLLMKSSVFLPFKNDALKVLDNLVEASPEQVLHLFFQLSEKSGSPNAFERIPGETTSRIRQFLEQSVTYWKTCFHNFKPGDGASISVDDSKFSSLWGVIRCYPLIFTCQEDAQALIDFVDDVDRIISFQNENILSHKHFWLNLIGASLTSYKKLKCGAGVGFEDVSKFMQFARKYPFSRLVLTAVADYLDDLFGSSVLTRRRVEYHPEFEKTKFADAVDIFNKSLSHPDKAIRVSTLRLLCHYEPMREIDVLQILLSIETTPLSVEDSRKVVLSISKLQMEVSAGEVSESYVLTLLYGVIGMFNNRFSYLWEEASECLALLVRKHVGTVWEKFMYFLEELQSKFLALDDHVKENEASLSDQSDFMRDFHDFLSSSYDSTPPESVLSLLIQSLQKIPAIIEARSRHVVPLFLRFLGYGVADMSSVGSYDIRFCKGKGWKSVLKEWLNLFKLMRDPKSLYQGQFLKEVFQIRLLEENDPEVQLKVLDCLLNWKDDFLLPYAQNLRNLINSKTLRNELTTWSLSEETGLIDASHRAYVVPLVIRILALKVRNSKRNLRRAVLSFIAQLAVKELPLFFLLLIKPLHDNFAGSDRANHFCWFPGTHSLNEFPLSDFLVQFTVDDMSQIYWKKREGFLNVIKDVLGTFDQIRLEPFIDLLMGFVVRMLGFCSRSVDLAKRNNSSAISEDTGSDKCNIDFSSVNQIVSGGVVKHLKKLRSLCLEIIASVSNRYEDHDFGSEFWDLFFDSVKPLTDNFKEEGSSSEKPSSLFLCFIAMSRCHRLASRLLREKQLVADIFSMLTITTITEAIGNAVFEFTENLLSHYEIREEHAESNLFPTTGEVIHSLYALFLSNSPIKRKLVKFPEESLLRIFKLLSPHVLDELLGKKFMEVLLQFLTKCAHKQVFLADVCADILGVVKEMVRIVSPECNKDIIKAFSPLLTWVELELRSSICDILLSLSPSEYYVPHVGMLLCEMNKTSIEGLDFDAVIGAYGRINVKLFHSVGFEHALLILSQCVYHMSSDDLILRESAYQSLSTFVEFSCEVVGRQGNDGQELQGLPTVELDHCWTLSSIRHIVGKFLIDHMGNAMKRQAPIRKEWFELLRKMVEKLPDVAQLGTFQLLCSEDAEVDFFKNIVHIQKHRRARALTRFKNIMSKSNMSKDIIDKVFLPLFFNMLFDAQALEAEQIKNACVEALASVAGFVDWKAYYALLMRCFHEIAIDPKKQKLLLRLICSILDQFHFFEVSPDNQSQETLNTPDGNIQSGLVSAESRTCHDFVVPVEIQEFLLKTLLPKIQKLLDSDTDKLNATINLVALKLFKLLPRGVLDSQLPGVIHRISNFLKSRMESVRDEARLALAACLKELGFEYLQFIVKVLRSILKRGFELHVLGYTVNFILSKFLTSPSVGKLDYCLEDLLLVVRNDILGGVSEEKEVEKIAAKMKETRKKLSFETLKMIAQNITFRSNVFRLLSLITSHQQNNLTPKMKSNLEEMLRHIAIGIESNPSVDQNNLFIFIHGIVKDGINGELVRDTSITVPFSKERVDMGKKTSTQGSLKGSPASYLLVGFALSLLNAHLKKLKGAKNDAMLLNMLDPFVALLCHCLGSKYETIIASSISCLTRLVRLPLPSLGAESDKIKDTLLDVAHGSTSSGSNLMESSLKMLTVLLSSENMTLSSGNLLTLIKFPVFVDLDRNPSPVALSLLKAIVGCKAVVPEIYDMMNRVGELMVRSQSEAIRRKCSEILLQFLLDYPLSEKRLGQHLDFLLSNLSYEHSTGREAALEMIHAIIMKFPSRVLEKQAQTLFLHMVVGLANDPDNKVRSMTGAAIKRLVGRMGPHSLQSVVTFSLSWYFGEKCQLRSAAAQVMGLLVEVMKGGFQEHIPSILPVVTATSKAAVKAISVSQEDSSDEAIPFWKEAYYSLIMLEKILAHFPYLFFEADSGELWKAVFELLLHPHLWLRNVTARLVASFFATVYEAVGKKMERVLDNNFLTCSRLFITVVSFCDQMKTQIPDDAAETVISENLTFVLCCLNSLMGRMEPAQRSEFWLTVGREEQLLFLEAFQLLGSKDGEVMFLSLTSGAQEKSDGGLSNGGRYFLVSCVLRRMGEIALRMDLTQMKIAFRCFQRFVSQIIQGDSIQYAYELLLPLYKVSEGFAGKFITDDMKELAQEVSESLKKSLGADEFMRVYSLIRKDLKSRRDKRKREENVMAVVNPMRNAKRKLRISAKHRANKKRKMASMKMARWMH</sequence>
<reference evidence="2" key="1">
    <citation type="journal article" date="2023" name="Front. Plant Sci.">
        <title>Chromosomal-level genome assembly of Melastoma candidum provides insights into trichome evolution.</title>
        <authorList>
            <person name="Zhong Y."/>
            <person name="Wu W."/>
            <person name="Sun C."/>
            <person name="Zou P."/>
            <person name="Liu Y."/>
            <person name="Dai S."/>
            <person name="Zhou R."/>
        </authorList>
    </citation>
    <scope>NUCLEOTIDE SEQUENCE [LARGE SCALE GENOMIC DNA]</scope>
</reference>
<protein>
    <submittedName>
        <fullName evidence="1">Uncharacterized protein</fullName>
    </submittedName>
</protein>
<comment type="caution">
    <text evidence="1">The sequence shown here is derived from an EMBL/GenBank/DDBJ whole genome shotgun (WGS) entry which is preliminary data.</text>
</comment>
<proteinExistence type="predicted"/>
<evidence type="ECO:0000313" key="1">
    <source>
        <dbReference type="EMBL" id="KAI4375206.1"/>
    </source>
</evidence>
<dbReference type="EMBL" id="CM042883">
    <property type="protein sequence ID" value="KAI4375206.1"/>
    <property type="molecule type" value="Genomic_DNA"/>
</dbReference>
<keyword evidence="2" id="KW-1185">Reference proteome</keyword>
<dbReference type="Proteomes" id="UP001057402">
    <property type="component" value="Chromosome 4"/>
</dbReference>
<accession>A0ACB9RAB7</accession>